<sequence length="305" mass="34579">MENSPLHDNQPNIRHLDLGDSNTCNTNSTKQKTNVNRFEEYNDTQADPILIYSNSDNEEVEDLDDEMAERLEREIEQEIEDMWNAQLEWEKRQERGKESTVPIHSDQAMEGPTDESGKGNEHTIEEEPSDKPEPQEEPQKDADQPVEDRPDKHMPHEEPNAGFDQTSGPPLDESGGANLIITHGEKTPVPTEEQPERRSPNTQPTLKGKDSNIPGPDPDMDLSNHTWRSYRGSWILISDEAWEKLTAGVDPAVQAAQEHGRPEEPHTKGNKGKQKKTNPNPPKDGIRRSGRLRKPLAERLEKEGY</sequence>
<evidence type="ECO:0000313" key="4">
    <source>
        <dbReference type="Proteomes" id="UP001085076"/>
    </source>
</evidence>
<reference evidence="3" key="1">
    <citation type="submission" date="2021-03" db="EMBL/GenBank/DDBJ databases">
        <authorList>
            <person name="Li Z."/>
            <person name="Yang C."/>
        </authorList>
    </citation>
    <scope>NUCLEOTIDE SEQUENCE</scope>
    <source>
        <strain evidence="3">Dzin_1.0</strain>
        <tissue evidence="3">Leaf</tissue>
    </source>
</reference>
<dbReference type="Proteomes" id="UP001085076">
    <property type="component" value="Miscellaneous, Linkage group lg01"/>
</dbReference>
<evidence type="ECO:0000256" key="1">
    <source>
        <dbReference type="SAM" id="Coils"/>
    </source>
</evidence>
<protein>
    <submittedName>
        <fullName evidence="3">Uncharacterized protein</fullName>
    </submittedName>
</protein>
<keyword evidence="4" id="KW-1185">Reference proteome</keyword>
<dbReference type="AlphaFoldDB" id="A0A9D5D803"/>
<feature type="compositionally biased region" description="Polar residues" evidence="2">
    <location>
        <begin position="20"/>
        <end position="32"/>
    </location>
</feature>
<accession>A0A9D5D803</accession>
<keyword evidence="1" id="KW-0175">Coiled coil</keyword>
<feature type="compositionally biased region" description="Basic and acidic residues" evidence="2">
    <location>
        <begin position="258"/>
        <end position="267"/>
    </location>
</feature>
<proteinExistence type="predicted"/>
<feature type="region of interest" description="Disordered" evidence="2">
    <location>
        <begin position="90"/>
        <end position="225"/>
    </location>
</feature>
<reference evidence="3" key="2">
    <citation type="journal article" date="2022" name="Hortic Res">
        <title>The genome of Dioscorea zingiberensis sheds light on the biosynthesis, origin and evolution of the medicinally important diosgenin saponins.</title>
        <authorList>
            <person name="Li Y."/>
            <person name="Tan C."/>
            <person name="Li Z."/>
            <person name="Guo J."/>
            <person name="Li S."/>
            <person name="Chen X."/>
            <person name="Wang C."/>
            <person name="Dai X."/>
            <person name="Yang H."/>
            <person name="Song W."/>
            <person name="Hou L."/>
            <person name="Xu J."/>
            <person name="Tong Z."/>
            <person name="Xu A."/>
            <person name="Yuan X."/>
            <person name="Wang W."/>
            <person name="Yang Q."/>
            <person name="Chen L."/>
            <person name="Sun Z."/>
            <person name="Wang K."/>
            <person name="Pan B."/>
            <person name="Chen J."/>
            <person name="Bao Y."/>
            <person name="Liu F."/>
            <person name="Qi X."/>
            <person name="Gang D.R."/>
            <person name="Wen J."/>
            <person name="Li J."/>
        </authorList>
    </citation>
    <scope>NUCLEOTIDE SEQUENCE</scope>
    <source>
        <strain evidence="3">Dzin_1.0</strain>
    </source>
</reference>
<gene>
    <name evidence="3" type="ORF">J5N97_005142</name>
</gene>
<evidence type="ECO:0000256" key="2">
    <source>
        <dbReference type="SAM" id="MobiDB-lite"/>
    </source>
</evidence>
<feature type="region of interest" description="Disordered" evidence="2">
    <location>
        <begin position="1"/>
        <end position="32"/>
    </location>
</feature>
<comment type="caution">
    <text evidence="3">The sequence shown here is derived from an EMBL/GenBank/DDBJ whole genome shotgun (WGS) entry which is preliminary data.</text>
</comment>
<feature type="region of interest" description="Disordered" evidence="2">
    <location>
        <begin position="248"/>
        <end position="305"/>
    </location>
</feature>
<feature type="compositionally biased region" description="Basic and acidic residues" evidence="2">
    <location>
        <begin position="115"/>
        <end position="159"/>
    </location>
</feature>
<evidence type="ECO:0000313" key="3">
    <source>
        <dbReference type="EMBL" id="KAJ0986786.1"/>
    </source>
</evidence>
<feature type="coiled-coil region" evidence="1">
    <location>
        <begin position="57"/>
        <end position="88"/>
    </location>
</feature>
<feature type="compositionally biased region" description="Polar residues" evidence="2">
    <location>
        <begin position="1"/>
        <end position="12"/>
    </location>
</feature>
<organism evidence="3 4">
    <name type="scientific">Dioscorea zingiberensis</name>
    <dbReference type="NCBI Taxonomy" id="325984"/>
    <lineage>
        <taxon>Eukaryota</taxon>
        <taxon>Viridiplantae</taxon>
        <taxon>Streptophyta</taxon>
        <taxon>Embryophyta</taxon>
        <taxon>Tracheophyta</taxon>
        <taxon>Spermatophyta</taxon>
        <taxon>Magnoliopsida</taxon>
        <taxon>Liliopsida</taxon>
        <taxon>Dioscoreales</taxon>
        <taxon>Dioscoreaceae</taxon>
        <taxon>Dioscorea</taxon>
    </lineage>
</organism>
<name>A0A9D5D803_9LILI</name>
<dbReference type="EMBL" id="JAGGNH010000001">
    <property type="protein sequence ID" value="KAJ0986786.1"/>
    <property type="molecule type" value="Genomic_DNA"/>
</dbReference>
<feature type="compositionally biased region" description="Basic and acidic residues" evidence="2">
    <location>
        <begin position="295"/>
        <end position="305"/>
    </location>
</feature>